<dbReference type="Pfam" id="PF09056">
    <property type="entry name" value="Phospholip_A2_3"/>
    <property type="match status" value="1"/>
</dbReference>
<keyword evidence="3" id="KW-1185">Reference proteome</keyword>
<dbReference type="EMBL" id="BAAANN010000049">
    <property type="protein sequence ID" value="GAA1988698.1"/>
    <property type="molecule type" value="Genomic_DNA"/>
</dbReference>
<evidence type="ECO:0000313" key="3">
    <source>
        <dbReference type="Proteomes" id="UP001501116"/>
    </source>
</evidence>
<feature type="chain" id="PRO_5047004472" description="Phospholipase A2-like protein" evidence="1">
    <location>
        <begin position="25"/>
        <end position="129"/>
    </location>
</feature>
<evidence type="ECO:0008006" key="4">
    <source>
        <dbReference type="Google" id="ProtNLM"/>
    </source>
</evidence>
<proteinExistence type="predicted"/>
<comment type="caution">
    <text evidence="2">The sequence shown here is derived from an EMBL/GenBank/DDBJ whole genome shotgun (WGS) entry which is preliminary data.</text>
</comment>
<reference evidence="3" key="1">
    <citation type="journal article" date="2019" name="Int. J. Syst. Evol. Microbiol.">
        <title>The Global Catalogue of Microorganisms (GCM) 10K type strain sequencing project: providing services to taxonomists for standard genome sequencing and annotation.</title>
        <authorList>
            <consortium name="The Broad Institute Genomics Platform"/>
            <consortium name="The Broad Institute Genome Sequencing Center for Infectious Disease"/>
            <person name="Wu L."/>
            <person name="Ma J."/>
        </authorList>
    </citation>
    <scope>NUCLEOTIDE SEQUENCE [LARGE SCALE GENOMIC DNA]</scope>
    <source>
        <strain evidence="3">JCM 14545</strain>
    </source>
</reference>
<evidence type="ECO:0000313" key="2">
    <source>
        <dbReference type="EMBL" id="GAA1988698.1"/>
    </source>
</evidence>
<sequence>MRKLIVAGSAAFLALLGGAGTALAETSAAPAAQAETPAAPAIQADGCTGVPDGSFGADFGPACNAHDNCYDVGSTLPRLTCDRILLVNLSDACQRQSFSVSLCVQQANIYFNGVRALGRSHYLGSGDPS</sequence>
<dbReference type="Gene3D" id="1.20.90.10">
    <property type="entry name" value="Phospholipase A2 domain"/>
    <property type="match status" value="1"/>
</dbReference>
<dbReference type="SUPFAM" id="SSF48619">
    <property type="entry name" value="Phospholipase A2, PLA2"/>
    <property type="match status" value="1"/>
</dbReference>
<accession>A0ABP5E1Y8</accession>
<dbReference type="InterPro" id="IPR036444">
    <property type="entry name" value="PLipase_A2_dom_sf"/>
</dbReference>
<organism evidence="2 3">
    <name type="scientific">Amycolatopsis minnesotensis</name>
    <dbReference type="NCBI Taxonomy" id="337894"/>
    <lineage>
        <taxon>Bacteria</taxon>
        <taxon>Bacillati</taxon>
        <taxon>Actinomycetota</taxon>
        <taxon>Actinomycetes</taxon>
        <taxon>Pseudonocardiales</taxon>
        <taxon>Pseudonocardiaceae</taxon>
        <taxon>Amycolatopsis</taxon>
    </lineage>
</organism>
<evidence type="ECO:0000256" key="1">
    <source>
        <dbReference type="SAM" id="SignalP"/>
    </source>
</evidence>
<name>A0ABP5E1Y8_9PSEU</name>
<keyword evidence="1" id="KW-0732">Signal</keyword>
<protein>
    <recommendedName>
        <fullName evidence="4">Phospholipase A2-like protein</fullName>
    </recommendedName>
</protein>
<dbReference type="InterPro" id="IPR015141">
    <property type="entry name" value="PLipase_A2_prok/fun"/>
</dbReference>
<gene>
    <name evidence="2" type="ORF">GCM10009754_78570</name>
</gene>
<dbReference type="Proteomes" id="UP001501116">
    <property type="component" value="Unassembled WGS sequence"/>
</dbReference>
<dbReference type="RefSeq" id="WP_344430549.1">
    <property type="nucleotide sequence ID" value="NZ_BAAANN010000049.1"/>
</dbReference>
<feature type="signal peptide" evidence="1">
    <location>
        <begin position="1"/>
        <end position="24"/>
    </location>
</feature>